<reference evidence="1" key="1">
    <citation type="submission" date="2018-02" db="EMBL/GenBank/DDBJ databases">
        <title>Rhizophora mucronata_Transcriptome.</title>
        <authorList>
            <person name="Meera S.P."/>
            <person name="Sreeshan A."/>
            <person name="Augustine A."/>
        </authorList>
    </citation>
    <scope>NUCLEOTIDE SEQUENCE</scope>
    <source>
        <tissue evidence="1">Leaf</tissue>
    </source>
</reference>
<sequence length="17" mass="1970">MGLTIILIVERQLPNIF</sequence>
<evidence type="ECO:0000313" key="1">
    <source>
        <dbReference type="EMBL" id="MBX73037.1"/>
    </source>
</evidence>
<organism evidence="1">
    <name type="scientific">Rhizophora mucronata</name>
    <name type="common">Asiatic mangrove</name>
    <dbReference type="NCBI Taxonomy" id="61149"/>
    <lineage>
        <taxon>Eukaryota</taxon>
        <taxon>Viridiplantae</taxon>
        <taxon>Streptophyta</taxon>
        <taxon>Embryophyta</taxon>
        <taxon>Tracheophyta</taxon>
        <taxon>Spermatophyta</taxon>
        <taxon>Magnoliopsida</taxon>
        <taxon>eudicotyledons</taxon>
        <taxon>Gunneridae</taxon>
        <taxon>Pentapetalae</taxon>
        <taxon>rosids</taxon>
        <taxon>fabids</taxon>
        <taxon>Malpighiales</taxon>
        <taxon>Rhizophoraceae</taxon>
        <taxon>Rhizophora</taxon>
    </lineage>
</organism>
<protein>
    <submittedName>
        <fullName evidence="1">Uncharacterized protein</fullName>
    </submittedName>
</protein>
<accession>A0A2P2R1G4</accession>
<proteinExistence type="predicted"/>
<dbReference type="EMBL" id="GGEC01092553">
    <property type="protein sequence ID" value="MBX73037.1"/>
    <property type="molecule type" value="Transcribed_RNA"/>
</dbReference>
<name>A0A2P2R1G4_RHIMU</name>
<dbReference type="AlphaFoldDB" id="A0A2P2R1G4"/>